<evidence type="ECO:0000313" key="3">
    <source>
        <dbReference type="EMBL" id="GGP25537.1"/>
    </source>
</evidence>
<dbReference type="SUPFAM" id="SSF53756">
    <property type="entry name" value="UDP-Glycosyltransferase/glycogen phosphorylase"/>
    <property type="match status" value="1"/>
</dbReference>
<feature type="domain" description="Glycosyl transferase family 1" evidence="2">
    <location>
        <begin position="183"/>
        <end position="330"/>
    </location>
</feature>
<reference evidence="4" key="1">
    <citation type="journal article" date="2019" name="Int. J. Syst. Evol. Microbiol.">
        <title>The Global Catalogue of Microorganisms (GCM) 10K type strain sequencing project: providing services to taxonomists for standard genome sequencing and annotation.</title>
        <authorList>
            <consortium name="The Broad Institute Genomics Platform"/>
            <consortium name="The Broad Institute Genome Sequencing Center for Infectious Disease"/>
            <person name="Wu L."/>
            <person name="Ma J."/>
        </authorList>
    </citation>
    <scope>NUCLEOTIDE SEQUENCE [LARGE SCALE GENOMIC DNA]</scope>
    <source>
        <strain evidence="4">CGMCC 1.8860</strain>
    </source>
</reference>
<organism evidence="3 4">
    <name type="scientific">Silvimonas amylolytica</name>
    <dbReference type="NCBI Taxonomy" id="449663"/>
    <lineage>
        <taxon>Bacteria</taxon>
        <taxon>Pseudomonadati</taxon>
        <taxon>Pseudomonadota</taxon>
        <taxon>Betaproteobacteria</taxon>
        <taxon>Neisseriales</taxon>
        <taxon>Chitinibacteraceae</taxon>
        <taxon>Silvimonas</taxon>
    </lineage>
</organism>
<gene>
    <name evidence="3" type="ORF">GCM10010971_13560</name>
</gene>
<dbReference type="Gene3D" id="3.40.50.2000">
    <property type="entry name" value="Glycogen Phosphorylase B"/>
    <property type="match status" value="2"/>
</dbReference>
<evidence type="ECO:0000259" key="2">
    <source>
        <dbReference type="Pfam" id="PF00534"/>
    </source>
</evidence>
<dbReference type="PANTHER" id="PTHR46401">
    <property type="entry name" value="GLYCOSYLTRANSFERASE WBBK-RELATED"/>
    <property type="match status" value="1"/>
</dbReference>
<protein>
    <submittedName>
        <fullName evidence="3">Group 1 glycosyl transferase</fullName>
    </submittedName>
</protein>
<keyword evidence="1 3" id="KW-0808">Transferase</keyword>
<sequence>MRVFINGRFLTQTITGVQRYAWELTRALAPLAKERGIELTILMPDTGRPISVDLPVEVIQKGRWGGYFWEQLILPWISRKGLLVNLGNVAPAARTNQIVLVYDAAVWCIPRTYKWHFRTLYKLLIPFVGKRARGVASISHSAAADISRYAGVPLDRITVLHAGAEHIRRTQASTTYVREQGLTRPFVLAVGSMSPNKNFDAIIRAFSLIDASGFDLVIAGGVDPLVFAGKLGSFPDHVRFVGRVTDAELKALYEHAALFVFPSFYEGLGFPPMEAMHCGCPVLLSNIPVLLEVYEGAAAFCDPSNDEDIARQIARLMDEPETRAVLAQKGAALAQTRSWETAARELLTLIERITPQR</sequence>
<dbReference type="Pfam" id="PF00534">
    <property type="entry name" value="Glycos_transf_1"/>
    <property type="match status" value="1"/>
</dbReference>
<dbReference type="GO" id="GO:0016740">
    <property type="term" value="F:transferase activity"/>
    <property type="evidence" value="ECO:0007669"/>
    <property type="project" value="UniProtKB-KW"/>
</dbReference>
<proteinExistence type="predicted"/>
<name>A0ABQ2PKJ7_9NEIS</name>
<dbReference type="PANTHER" id="PTHR46401:SF2">
    <property type="entry name" value="GLYCOSYLTRANSFERASE WBBK-RELATED"/>
    <property type="match status" value="1"/>
</dbReference>
<keyword evidence="4" id="KW-1185">Reference proteome</keyword>
<accession>A0ABQ2PKJ7</accession>
<dbReference type="InterPro" id="IPR001296">
    <property type="entry name" value="Glyco_trans_1"/>
</dbReference>
<comment type="caution">
    <text evidence="3">The sequence shown here is derived from an EMBL/GenBank/DDBJ whole genome shotgun (WGS) entry which is preliminary data.</text>
</comment>
<dbReference type="EMBL" id="BMLY01000002">
    <property type="protein sequence ID" value="GGP25537.1"/>
    <property type="molecule type" value="Genomic_DNA"/>
</dbReference>
<evidence type="ECO:0000256" key="1">
    <source>
        <dbReference type="ARBA" id="ARBA00022679"/>
    </source>
</evidence>
<evidence type="ECO:0000313" key="4">
    <source>
        <dbReference type="Proteomes" id="UP000621859"/>
    </source>
</evidence>
<dbReference type="Proteomes" id="UP000621859">
    <property type="component" value="Unassembled WGS sequence"/>
</dbReference>
<dbReference type="RefSeq" id="WP_188690841.1">
    <property type="nucleotide sequence ID" value="NZ_BMLY01000002.1"/>
</dbReference>
<dbReference type="CDD" id="cd03809">
    <property type="entry name" value="GT4_MtfB-like"/>
    <property type="match status" value="1"/>
</dbReference>